<dbReference type="GO" id="GO:0016757">
    <property type="term" value="F:glycosyltransferase activity"/>
    <property type="evidence" value="ECO:0007669"/>
    <property type="project" value="TreeGrafter"/>
</dbReference>
<keyword evidence="2" id="KW-0812">Transmembrane</keyword>
<dbReference type="EMBL" id="MN739046">
    <property type="protein sequence ID" value="QHS85653.1"/>
    <property type="molecule type" value="Genomic_DNA"/>
</dbReference>
<comment type="subcellular location">
    <subcellularLocation>
        <location evidence="1">Membrane</location>
        <topology evidence="1">Single-pass membrane protein</topology>
    </subcellularLocation>
</comment>
<dbReference type="Gene3D" id="3.90.550.10">
    <property type="entry name" value="Spore Coat Polysaccharide Biosynthesis Protein SpsA, Chain A"/>
    <property type="match status" value="1"/>
</dbReference>
<protein>
    <recommendedName>
        <fullName evidence="5">Glycosyltransferase 2-like domain-containing protein</fullName>
    </recommendedName>
</protein>
<dbReference type="GO" id="GO:0016020">
    <property type="term" value="C:membrane"/>
    <property type="evidence" value="ECO:0007669"/>
    <property type="project" value="UniProtKB-SubCell"/>
</dbReference>
<evidence type="ECO:0000313" key="4">
    <source>
        <dbReference type="EMBL" id="QHS85653.1"/>
    </source>
</evidence>
<keyword evidence="3" id="KW-1133">Transmembrane helix</keyword>
<dbReference type="PANTHER" id="PTHR21461:SF69">
    <property type="entry name" value="GLYCOSYLTRANSFERASE FAMILY 92 PROTEIN"/>
    <property type="match status" value="1"/>
</dbReference>
<dbReference type="Pfam" id="PF13704">
    <property type="entry name" value="Glyco_tranf_2_4"/>
    <property type="match status" value="1"/>
</dbReference>
<reference evidence="4" key="1">
    <citation type="journal article" date="2020" name="Nature">
        <title>Giant virus diversity and host interactions through global metagenomics.</title>
        <authorList>
            <person name="Schulz F."/>
            <person name="Roux S."/>
            <person name="Paez-Espino D."/>
            <person name="Jungbluth S."/>
            <person name="Walsh D.A."/>
            <person name="Denef V.J."/>
            <person name="McMahon K.D."/>
            <person name="Konstantinidis K.T."/>
            <person name="Eloe-Fadrosh E.A."/>
            <person name="Kyrpides N.C."/>
            <person name="Woyke T."/>
        </authorList>
    </citation>
    <scope>NUCLEOTIDE SEQUENCE</scope>
    <source>
        <strain evidence="4">GVMAG-M-3300009182-78</strain>
    </source>
</reference>
<evidence type="ECO:0000256" key="2">
    <source>
        <dbReference type="ARBA" id="ARBA00022692"/>
    </source>
</evidence>
<evidence type="ECO:0008006" key="5">
    <source>
        <dbReference type="Google" id="ProtNLM"/>
    </source>
</evidence>
<evidence type="ECO:0000256" key="3">
    <source>
        <dbReference type="ARBA" id="ARBA00022989"/>
    </source>
</evidence>
<name>A0A6C0B2F5_9ZZZZ</name>
<dbReference type="PANTHER" id="PTHR21461">
    <property type="entry name" value="GLYCOSYLTRANSFERASE FAMILY 92 PROTEIN"/>
    <property type="match status" value="1"/>
</dbReference>
<dbReference type="GO" id="GO:0005737">
    <property type="term" value="C:cytoplasm"/>
    <property type="evidence" value="ECO:0007669"/>
    <property type="project" value="TreeGrafter"/>
</dbReference>
<organism evidence="4">
    <name type="scientific">viral metagenome</name>
    <dbReference type="NCBI Taxonomy" id="1070528"/>
    <lineage>
        <taxon>unclassified sequences</taxon>
        <taxon>metagenomes</taxon>
        <taxon>organismal metagenomes</taxon>
    </lineage>
</organism>
<keyword evidence="3" id="KW-0472">Membrane</keyword>
<dbReference type="AlphaFoldDB" id="A0A6C0B2F5"/>
<sequence>MYRISVGALFKNESHSMKEWLEHYLYHGIDHFYLINDASTDNFLEILQPYIDKGVVTLFNANIGYYLGRQRNMYNKFILPCIHETKWLLMMDLDEYVWSRESIDINTIFKQLDDIGQIQIRENLFGSNGHTEQPSTIVNSFTKRKLMGKQYDGPYKYAINTSFKFTSLNVHHATFEDKQDELNHFIILTNPHLMYNHYNCQSLQFWKEVKMTRGDSDNYRERTVESFKELDKNDVEDFELLEQNKNITPFL</sequence>
<accession>A0A6C0B2F5</accession>
<proteinExistence type="predicted"/>
<dbReference type="SUPFAM" id="SSF53448">
    <property type="entry name" value="Nucleotide-diphospho-sugar transferases"/>
    <property type="match status" value="1"/>
</dbReference>
<evidence type="ECO:0000256" key="1">
    <source>
        <dbReference type="ARBA" id="ARBA00004167"/>
    </source>
</evidence>
<dbReference type="InterPro" id="IPR029044">
    <property type="entry name" value="Nucleotide-diphossugar_trans"/>
</dbReference>